<evidence type="ECO:0000313" key="2">
    <source>
        <dbReference type="EMBL" id="KAK1293801.1"/>
    </source>
</evidence>
<keyword evidence="1" id="KW-0732">Signal</keyword>
<name>A0AAV9CYI5_ACOCL</name>
<dbReference type="EMBL" id="JAUJYO010000016">
    <property type="protein sequence ID" value="KAK1293801.1"/>
    <property type="molecule type" value="Genomic_DNA"/>
</dbReference>
<feature type="signal peptide" evidence="1">
    <location>
        <begin position="1"/>
        <end position="24"/>
    </location>
</feature>
<reference evidence="2" key="1">
    <citation type="journal article" date="2023" name="Nat. Commun.">
        <title>Diploid and tetraploid genomes of Acorus and the evolution of monocots.</title>
        <authorList>
            <person name="Ma L."/>
            <person name="Liu K.W."/>
            <person name="Li Z."/>
            <person name="Hsiao Y.Y."/>
            <person name="Qi Y."/>
            <person name="Fu T."/>
            <person name="Tang G.D."/>
            <person name="Zhang D."/>
            <person name="Sun W.H."/>
            <person name="Liu D.K."/>
            <person name="Li Y."/>
            <person name="Chen G.Z."/>
            <person name="Liu X.D."/>
            <person name="Liao X.Y."/>
            <person name="Jiang Y.T."/>
            <person name="Yu X."/>
            <person name="Hao Y."/>
            <person name="Huang J."/>
            <person name="Zhao X.W."/>
            <person name="Ke S."/>
            <person name="Chen Y.Y."/>
            <person name="Wu W.L."/>
            <person name="Hsu J.L."/>
            <person name="Lin Y.F."/>
            <person name="Huang M.D."/>
            <person name="Li C.Y."/>
            <person name="Huang L."/>
            <person name="Wang Z.W."/>
            <person name="Zhao X."/>
            <person name="Zhong W.Y."/>
            <person name="Peng D.H."/>
            <person name="Ahmad S."/>
            <person name="Lan S."/>
            <person name="Zhang J.S."/>
            <person name="Tsai W.C."/>
            <person name="Van de Peer Y."/>
            <person name="Liu Z.J."/>
        </authorList>
    </citation>
    <scope>NUCLEOTIDE SEQUENCE</scope>
    <source>
        <strain evidence="2">CP</strain>
    </source>
</reference>
<dbReference type="Proteomes" id="UP001180020">
    <property type="component" value="Unassembled WGS sequence"/>
</dbReference>
<protein>
    <submittedName>
        <fullName evidence="2">Uncharacterized protein</fullName>
    </submittedName>
</protein>
<evidence type="ECO:0000256" key="1">
    <source>
        <dbReference type="SAM" id="SignalP"/>
    </source>
</evidence>
<organism evidence="2 3">
    <name type="scientific">Acorus calamus</name>
    <name type="common">Sweet flag</name>
    <dbReference type="NCBI Taxonomy" id="4465"/>
    <lineage>
        <taxon>Eukaryota</taxon>
        <taxon>Viridiplantae</taxon>
        <taxon>Streptophyta</taxon>
        <taxon>Embryophyta</taxon>
        <taxon>Tracheophyta</taxon>
        <taxon>Spermatophyta</taxon>
        <taxon>Magnoliopsida</taxon>
        <taxon>Liliopsida</taxon>
        <taxon>Acoraceae</taxon>
        <taxon>Acorus</taxon>
    </lineage>
</organism>
<feature type="chain" id="PRO_5043765333" evidence="1">
    <location>
        <begin position="25"/>
        <end position="68"/>
    </location>
</feature>
<reference evidence="2" key="2">
    <citation type="submission" date="2023-06" db="EMBL/GenBank/DDBJ databases">
        <authorList>
            <person name="Ma L."/>
            <person name="Liu K.-W."/>
            <person name="Li Z."/>
            <person name="Hsiao Y.-Y."/>
            <person name="Qi Y."/>
            <person name="Fu T."/>
            <person name="Tang G."/>
            <person name="Zhang D."/>
            <person name="Sun W.-H."/>
            <person name="Liu D.-K."/>
            <person name="Li Y."/>
            <person name="Chen G.-Z."/>
            <person name="Liu X.-D."/>
            <person name="Liao X.-Y."/>
            <person name="Jiang Y.-T."/>
            <person name="Yu X."/>
            <person name="Hao Y."/>
            <person name="Huang J."/>
            <person name="Zhao X.-W."/>
            <person name="Ke S."/>
            <person name="Chen Y.-Y."/>
            <person name="Wu W.-L."/>
            <person name="Hsu J.-L."/>
            <person name="Lin Y.-F."/>
            <person name="Huang M.-D."/>
            <person name="Li C.-Y."/>
            <person name="Huang L."/>
            <person name="Wang Z.-W."/>
            <person name="Zhao X."/>
            <person name="Zhong W.-Y."/>
            <person name="Peng D.-H."/>
            <person name="Ahmad S."/>
            <person name="Lan S."/>
            <person name="Zhang J.-S."/>
            <person name="Tsai W.-C."/>
            <person name="Van De Peer Y."/>
            <person name="Liu Z.-J."/>
        </authorList>
    </citation>
    <scope>NUCLEOTIDE SEQUENCE</scope>
    <source>
        <strain evidence="2">CP</strain>
        <tissue evidence="2">Leaves</tissue>
    </source>
</reference>
<sequence length="68" mass="7573">MGRSLCALFLLCFLLFSTLLAASAEDLSERESLVSGGKQSPEKKYFSTVQKYRSYDQGGPGIIWKMMS</sequence>
<dbReference type="AlphaFoldDB" id="A0AAV9CYI5"/>
<gene>
    <name evidence="2" type="ORF">QJS10_CPA16g01279</name>
</gene>
<accession>A0AAV9CYI5</accession>
<evidence type="ECO:0000313" key="3">
    <source>
        <dbReference type="Proteomes" id="UP001180020"/>
    </source>
</evidence>
<comment type="caution">
    <text evidence="2">The sequence shown here is derived from an EMBL/GenBank/DDBJ whole genome shotgun (WGS) entry which is preliminary data.</text>
</comment>
<proteinExistence type="predicted"/>
<keyword evidence="3" id="KW-1185">Reference proteome</keyword>